<dbReference type="RefSeq" id="WP_011604943.1">
    <property type="nucleotide sequence ID" value="NC_008278.1"/>
</dbReference>
<dbReference type="KEGG" id="fal:FRAAL3806"/>
<evidence type="ECO:0000313" key="2">
    <source>
        <dbReference type="EMBL" id="CAJ62449.1"/>
    </source>
</evidence>
<feature type="compositionally biased region" description="Basic and acidic residues" evidence="1">
    <location>
        <begin position="152"/>
        <end position="176"/>
    </location>
</feature>
<dbReference type="SUPFAM" id="SSF160104">
    <property type="entry name" value="Acetoacetate decarboxylase-like"/>
    <property type="match status" value="1"/>
</dbReference>
<name>Q0RJ64_FRAAA</name>
<dbReference type="Gene3D" id="2.40.400.10">
    <property type="entry name" value="Acetoacetate decarboxylase-like"/>
    <property type="match status" value="1"/>
</dbReference>
<evidence type="ECO:0008006" key="4">
    <source>
        <dbReference type="Google" id="ProtNLM"/>
    </source>
</evidence>
<evidence type="ECO:0000256" key="1">
    <source>
        <dbReference type="SAM" id="MobiDB-lite"/>
    </source>
</evidence>
<dbReference type="Proteomes" id="UP000000657">
    <property type="component" value="Chromosome"/>
</dbReference>
<dbReference type="EMBL" id="CT573213">
    <property type="protein sequence ID" value="CAJ62449.1"/>
    <property type="molecule type" value="Genomic_DNA"/>
</dbReference>
<feature type="region of interest" description="Disordered" evidence="1">
    <location>
        <begin position="151"/>
        <end position="233"/>
    </location>
</feature>
<dbReference type="OrthoDB" id="1633687at2"/>
<dbReference type="AlphaFoldDB" id="Q0RJ64"/>
<sequence length="353" mass="36358">MARRAQGGTWCVQDRLVSLPVTITDARAAVAVFRADPTAAHTVLAGTGLTPWTVAGRAVAVLLVVRYGPWVLGSYDEVGVGVAVRGPGRRRGLHLVDMPVTGVFTRDAGRAIWSLPKWLMTAETQLDDHITSIAIGTAPEPAAPQRPLPLIQRDETDTKASGHVVEPDGGRRRADDGADTPPGGTGESGIGRRDDRSDGNSGGDDDDGGSGGSGGPDGGGDDGGDGGGGGGGDGGVLRVRLEAGGVRVPFPVVVRIPLWCVLPDGPRAGVLLRGAMPVRLHGVRLGRGRTRVELGSHPMAERMAALGMTGRPLLTVTAFRLRGELGAFSAVAVRGGSGRKSGRRGWTGTGRAR</sequence>
<gene>
    <name evidence="2" type="ordered locus">FRAAL3806</name>
</gene>
<dbReference type="STRING" id="326424.FRAAL3806"/>
<dbReference type="HOGENOM" id="CLU_784709_0_0_11"/>
<accession>Q0RJ64</accession>
<reference evidence="2 3" key="1">
    <citation type="journal article" date="2007" name="Genome Res.">
        <title>Genome characteristics of facultatively symbiotic Frankia sp. strains reflect host range and host plant biogeography.</title>
        <authorList>
            <person name="Normand P."/>
            <person name="Lapierre P."/>
            <person name="Tisa L.S."/>
            <person name="Gogarten J.P."/>
            <person name="Alloisio N."/>
            <person name="Bagnarol E."/>
            <person name="Bassi C.A."/>
            <person name="Berry A.M."/>
            <person name="Bickhart D.M."/>
            <person name="Choisne N."/>
            <person name="Couloux A."/>
            <person name="Cournoyer B."/>
            <person name="Cruveiller S."/>
            <person name="Daubin V."/>
            <person name="Demange N."/>
            <person name="Francino M.P."/>
            <person name="Goltsman E."/>
            <person name="Huang Y."/>
            <person name="Kopp O.R."/>
            <person name="Labarre L."/>
            <person name="Lapidus A."/>
            <person name="Lavire C."/>
            <person name="Marechal J."/>
            <person name="Martinez M."/>
            <person name="Mastronunzio J.E."/>
            <person name="Mullin B.C."/>
            <person name="Niemann J."/>
            <person name="Pujic P."/>
            <person name="Rawnsley T."/>
            <person name="Rouy Z."/>
            <person name="Schenowitz C."/>
            <person name="Sellstedt A."/>
            <person name="Tavares F."/>
            <person name="Tomkins J.P."/>
            <person name="Vallenet D."/>
            <person name="Valverde C."/>
            <person name="Wall L.G."/>
            <person name="Wang Y."/>
            <person name="Medigue C."/>
            <person name="Benson D.R."/>
        </authorList>
    </citation>
    <scope>NUCLEOTIDE SEQUENCE [LARGE SCALE GENOMIC DNA]</scope>
    <source>
        <strain evidence="3">DSM 45986 / CECT 9034 / ACN14a</strain>
    </source>
</reference>
<dbReference type="eggNOG" id="COG4689">
    <property type="taxonomic scope" value="Bacteria"/>
</dbReference>
<protein>
    <recommendedName>
        <fullName evidence="4">Acetoacetate decarboxylase</fullName>
    </recommendedName>
</protein>
<feature type="compositionally biased region" description="Gly residues" evidence="1">
    <location>
        <begin position="209"/>
        <end position="218"/>
    </location>
</feature>
<keyword evidence="3" id="KW-1185">Reference proteome</keyword>
<evidence type="ECO:0000313" key="3">
    <source>
        <dbReference type="Proteomes" id="UP000000657"/>
    </source>
</evidence>
<dbReference type="InterPro" id="IPR023375">
    <property type="entry name" value="ADC_dom_sf"/>
</dbReference>
<dbReference type="GO" id="GO:0016829">
    <property type="term" value="F:lyase activity"/>
    <property type="evidence" value="ECO:0007669"/>
    <property type="project" value="InterPro"/>
</dbReference>
<dbReference type="InterPro" id="IPR010451">
    <property type="entry name" value="Acetoacetate_decarboxylase"/>
</dbReference>
<proteinExistence type="predicted"/>
<organism evidence="2 3">
    <name type="scientific">Frankia alni (strain DSM 45986 / CECT 9034 / ACN14a)</name>
    <dbReference type="NCBI Taxonomy" id="326424"/>
    <lineage>
        <taxon>Bacteria</taxon>
        <taxon>Bacillati</taxon>
        <taxon>Actinomycetota</taxon>
        <taxon>Actinomycetes</taxon>
        <taxon>Frankiales</taxon>
        <taxon>Frankiaceae</taxon>
        <taxon>Frankia</taxon>
    </lineage>
</organism>
<dbReference type="Pfam" id="PF06314">
    <property type="entry name" value="ADC"/>
    <property type="match status" value="1"/>
</dbReference>